<keyword evidence="6 10" id="KW-1133">Transmembrane helix</keyword>
<evidence type="ECO:0000256" key="9">
    <source>
        <dbReference type="ARBA" id="ARBA00023224"/>
    </source>
</evidence>
<keyword evidence="3" id="KW-0716">Sensory transduction</keyword>
<dbReference type="PANTHER" id="PTHR21137:SF35">
    <property type="entry name" value="ODORANT RECEPTOR 19A-RELATED"/>
    <property type="match status" value="1"/>
</dbReference>
<dbReference type="OrthoDB" id="7696577at2759"/>
<feature type="transmembrane region" description="Helical" evidence="10">
    <location>
        <begin position="54"/>
        <end position="73"/>
    </location>
</feature>
<dbReference type="PANTHER" id="PTHR21137">
    <property type="entry name" value="ODORANT RECEPTOR"/>
    <property type="match status" value="1"/>
</dbReference>
<feature type="transmembrane region" description="Helical" evidence="10">
    <location>
        <begin position="202"/>
        <end position="224"/>
    </location>
</feature>
<proteinExistence type="predicted"/>
<reference evidence="11 12" key="1">
    <citation type="submission" date="2020-08" db="EMBL/GenBank/DDBJ databases">
        <title>Aphidius gifuensis genome sequencing and assembly.</title>
        <authorList>
            <person name="Du Z."/>
        </authorList>
    </citation>
    <scope>NUCLEOTIDE SEQUENCE [LARGE SCALE GENOMIC DNA]</scope>
    <source>
        <strain evidence="11">YNYX2018</strain>
        <tissue evidence="11">Adults</tissue>
    </source>
</reference>
<keyword evidence="7 10" id="KW-0472">Membrane</keyword>
<dbReference type="InterPro" id="IPR004117">
    <property type="entry name" value="7tm6_olfct_rcpt"/>
</dbReference>
<evidence type="ECO:0000256" key="5">
    <source>
        <dbReference type="ARBA" id="ARBA00022725"/>
    </source>
</evidence>
<evidence type="ECO:0000256" key="1">
    <source>
        <dbReference type="ARBA" id="ARBA00004651"/>
    </source>
</evidence>
<keyword evidence="9" id="KW-0807">Transducer</keyword>
<evidence type="ECO:0000256" key="4">
    <source>
        <dbReference type="ARBA" id="ARBA00022692"/>
    </source>
</evidence>
<evidence type="ECO:0000256" key="10">
    <source>
        <dbReference type="SAM" id="Phobius"/>
    </source>
</evidence>
<name>A0A834XZE3_APHGI</name>
<evidence type="ECO:0000256" key="3">
    <source>
        <dbReference type="ARBA" id="ARBA00022606"/>
    </source>
</evidence>
<keyword evidence="2" id="KW-1003">Cell membrane</keyword>
<dbReference type="AlphaFoldDB" id="A0A834XZE3"/>
<evidence type="ECO:0000256" key="6">
    <source>
        <dbReference type="ARBA" id="ARBA00022989"/>
    </source>
</evidence>
<dbReference type="EMBL" id="JACMRX010000001">
    <property type="protein sequence ID" value="KAF7996388.1"/>
    <property type="molecule type" value="Genomic_DNA"/>
</dbReference>
<comment type="caution">
    <text evidence="11">The sequence shown here is derived from an EMBL/GenBank/DDBJ whole genome shotgun (WGS) entry which is preliminary data.</text>
</comment>
<keyword evidence="8" id="KW-0675">Receptor</keyword>
<evidence type="ECO:0000313" key="11">
    <source>
        <dbReference type="EMBL" id="KAF7996388.1"/>
    </source>
</evidence>
<comment type="subcellular location">
    <subcellularLocation>
        <location evidence="1">Cell membrane</location>
        <topology evidence="1">Multi-pass membrane protein</topology>
    </subcellularLocation>
</comment>
<dbReference type="GO" id="GO:0005549">
    <property type="term" value="F:odorant binding"/>
    <property type="evidence" value="ECO:0007669"/>
    <property type="project" value="InterPro"/>
</dbReference>
<evidence type="ECO:0008006" key="13">
    <source>
        <dbReference type="Google" id="ProtNLM"/>
    </source>
</evidence>
<dbReference type="GO" id="GO:0004984">
    <property type="term" value="F:olfactory receptor activity"/>
    <property type="evidence" value="ECO:0007669"/>
    <property type="project" value="InterPro"/>
</dbReference>
<keyword evidence="12" id="KW-1185">Reference proteome</keyword>
<organism evidence="11 12">
    <name type="scientific">Aphidius gifuensis</name>
    <name type="common">Parasitoid wasp</name>
    <dbReference type="NCBI Taxonomy" id="684658"/>
    <lineage>
        <taxon>Eukaryota</taxon>
        <taxon>Metazoa</taxon>
        <taxon>Ecdysozoa</taxon>
        <taxon>Arthropoda</taxon>
        <taxon>Hexapoda</taxon>
        <taxon>Insecta</taxon>
        <taxon>Pterygota</taxon>
        <taxon>Neoptera</taxon>
        <taxon>Endopterygota</taxon>
        <taxon>Hymenoptera</taxon>
        <taxon>Apocrita</taxon>
        <taxon>Ichneumonoidea</taxon>
        <taxon>Braconidae</taxon>
        <taxon>Aphidiinae</taxon>
        <taxon>Aphidius</taxon>
    </lineage>
</organism>
<sequence>MMMLHVASLVYLIHVLLNHKKLKQLLREIEQFWKSKLLNNEIYFLNNLTNTNRIITHSYIWFALIATVLFSSLPMIPKIMDIIVPLNESRPTIFIYQSEYFIDPIKYENLIFIHSYIVTMYPTIVLVGYDSLYSNLAQHSSCLFEIVSNHIKNTQLPDKKIYSNNSLSQYDYHAIFYKDCIQRHRVAQKFTSSIKSVYNIPLFFMLGLNMIAVSLAGCQVLLTLDQPSQAMRFCIFAVSALIHLYFLSWAGQKVIDSSSKIYQSEWYQANNTTQKFLIIFMMASREPYNLTAGKLWILSSENFTVGNKLFHNAY</sequence>
<keyword evidence="5" id="KW-0552">Olfaction</keyword>
<evidence type="ECO:0000256" key="8">
    <source>
        <dbReference type="ARBA" id="ARBA00023170"/>
    </source>
</evidence>
<gene>
    <name evidence="11" type="ORF">HCN44_002020</name>
</gene>
<dbReference type="GO" id="GO:0005886">
    <property type="term" value="C:plasma membrane"/>
    <property type="evidence" value="ECO:0007669"/>
    <property type="project" value="UniProtKB-SubCell"/>
</dbReference>
<protein>
    <recommendedName>
        <fullName evidence="13">Odorant receptor</fullName>
    </recommendedName>
</protein>
<dbReference type="Pfam" id="PF02949">
    <property type="entry name" value="7tm_6"/>
    <property type="match status" value="1"/>
</dbReference>
<evidence type="ECO:0000256" key="2">
    <source>
        <dbReference type="ARBA" id="ARBA00022475"/>
    </source>
</evidence>
<evidence type="ECO:0000313" key="12">
    <source>
        <dbReference type="Proteomes" id="UP000639338"/>
    </source>
</evidence>
<evidence type="ECO:0000256" key="7">
    <source>
        <dbReference type="ARBA" id="ARBA00023136"/>
    </source>
</evidence>
<feature type="transmembrane region" description="Helical" evidence="10">
    <location>
        <begin position="230"/>
        <end position="250"/>
    </location>
</feature>
<dbReference type="GO" id="GO:0007165">
    <property type="term" value="P:signal transduction"/>
    <property type="evidence" value="ECO:0007669"/>
    <property type="project" value="UniProtKB-KW"/>
</dbReference>
<keyword evidence="4 10" id="KW-0812">Transmembrane</keyword>
<accession>A0A834XZE3</accession>
<dbReference type="Proteomes" id="UP000639338">
    <property type="component" value="Unassembled WGS sequence"/>
</dbReference>